<proteinExistence type="predicted"/>
<accession>A0A6A7BDI7</accession>
<feature type="domain" description="DUF6594" evidence="1">
    <location>
        <begin position="18"/>
        <end position="193"/>
    </location>
</feature>
<dbReference type="PANTHER" id="PTHR34502">
    <property type="entry name" value="DUF6594 DOMAIN-CONTAINING PROTEIN-RELATED"/>
    <property type="match status" value="1"/>
</dbReference>
<dbReference type="Pfam" id="PF20237">
    <property type="entry name" value="DUF6594"/>
    <property type="match status" value="1"/>
</dbReference>
<dbReference type="EMBL" id="MU006299">
    <property type="protein sequence ID" value="KAF2852198.1"/>
    <property type="molecule type" value="Genomic_DNA"/>
</dbReference>
<keyword evidence="3" id="KW-1185">Reference proteome</keyword>
<dbReference type="PANTHER" id="PTHR34502:SF4">
    <property type="entry name" value="DUF6594 DOMAIN-CONTAINING PROTEIN"/>
    <property type="match status" value="1"/>
</dbReference>
<evidence type="ECO:0000259" key="1">
    <source>
        <dbReference type="Pfam" id="PF20237"/>
    </source>
</evidence>
<reference evidence="2" key="1">
    <citation type="submission" date="2020-01" db="EMBL/GenBank/DDBJ databases">
        <authorList>
            <consortium name="DOE Joint Genome Institute"/>
            <person name="Haridas S."/>
            <person name="Albert R."/>
            <person name="Binder M."/>
            <person name="Bloem J."/>
            <person name="Labutti K."/>
            <person name="Salamov A."/>
            <person name="Andreopoulos B."/>
            <person name="Baker S.E."/>
            <person name="Barry K."/>
            <person name="Bills G."/>
            <person name="Bluhm B.H."/>
            <person name="Cannon C."/>
            <person name="Castanera R."/>
            <person name="Culley D.E."/>
            <person name="Daum C."/>
            <person name="Ezra D."/>
            <person name="Gonzalez J.B."/>
            <person name="Henrissat B."/>
            <person name="Kuo A."/>
            <person name="Liang C."/>
            <person name="Lipzen A."/>
            <person name="Lutzoni F."/>
            <person name="Magnuson J."/>
            <person name="Mondo S."/>
            <person name="Nolan M."/>
            <person name="Ohm R."/>
            <person name="Pangilinan J."/>
            <person name="Park H.-J."/>
            <person name="Ramirez L."/>
            <person name="Alfaro M."/>
            <person name="Sun H."/>
            <person name="Tritt A."/>
            <person name="Yoshinaga Y."/>
            <person name="Zwiers L.-H."/>
            <person name="Turgeon B.G."/>
            <person name="Goodwin S.B."/>
            <person name="Spatafora J.W."/>
            <person name="Crous P.W."/>
            <person name="Grigoriev I.V."/>
        </authorList>
    </citation>
    <scope>NUCLEOTIDE SEQUENCE</scope>
    <source>
        <strain evidence="2">IPT5</strain>
    </source>
</reference>
<evidence type="ECO:0000313" key="2">
    <source>
        <dbReference type="EMBL" id="KAF2852198.1"/>
    </source>
</evidence>
<dbReference type="AlphaFoldDB" id="A0A6A7BDI7"/>
<dbReference type="Proteomes" id="UP000799423">
    <property type="component" value="Unassembled WGS sequence"/>
</dbReference>
<organism evidence="2 3">
    <name type="scientific">Plenodomus tracheiphilus IPT5</name>
    <dbReference type="NCBI Taxonomy" id="1408161"/>
    <lineage>
        <taxon>Eukaryota</taxon>
        <taxon>Fungi</taxon>
        <taxon>Dikarya</taxon>
        <taxon>Ascomycota</taxon>
        <taxon>Pezizomycotina</taxon>
        <taxon>Dothideomycetes</taxon>
        <taxon>Pleosporomycetidae</taxon>
        <taxon>Pleosporales</taxon>
        <taxon>Pleosporineae</taxon>
        <taxon>Leptosphaeriaceae</taxon>
        <taxon>Plenodomus</taxon>
    </lineage>
</organism>
<name>A0A6A7BDI7_9PLEO</name>
<gene>
    <name evidence="2" type="ORF">T440DRAFT_466903</name>
</gene>
<sequence>MPKVNPDRESRIQRLSGFPSLASFISSDRDRTTLIYKRFDELAARNLIYLQSELVELQSKQRAFDEEDLTSDLYTKQRARNFADFDKAVQAGDSKQKERWNLMLEIREKLKEYREAMLLESTMASLPSPQKSVMRAFRQEFYNQHKGRGEPFPTLGGNSASLYDDIDDLVALRILEDSDRLTNFTQEHLAFLFPVGESLKP</sequence>
<evidence type="ECO:0000313" key="3">
    <source>
        <dbReference type="Proteomes" id="UP000799423"/>
    </source>
</evidence>
<protein>
    <recommendedName>
        <fullName evidence="1">DUF6594 domain-containing protein</fullName>
    </recommendedName>
</protein>
<dbReference type="InterPro" id="IPR046529">
    <property type="entry name" value="DUF6594"/>
</dbReference>
<dbReference type="OrthoDB" id="3533814at2759"/>